<dbReference type="EMBL" id="CP001854">
    <property type="protein sequence ID" value="ADB52279.1"/>
    <property type="molecule type" value="Genomic_DNA"/>
</dbReference>
<evidence type="ECO:0000259" key="5">
    <source>
        <dbReference type="PROSITE" id="PS50893"/>
    </source>
</evidence>
<dbReference type="PROSITE" id="PS00211">
    <property type="entry name" value="ABC_TRANSPORTER_1"/>
    <property type="match status" value="1"/>
</dbReference>
<dbReference type="GO" id="GO:0016887">
    <property type="term" value="F:ATP hydrolysis activity"/>
    <property type="evidence" value="ECO:0007669"/>
    <property type="project" value="InterPro"/>
</dbReference>
<dbReference type="PANTHER" id="PTHR42781:SF4">
    <property type="entry name" value="SPERMIDINE_PUTRESCINE IMPORT ATP-BINDING PROTEIN POTA"/>
    <property type="match status" value="1"/>
</dbReference>
<dbReference type="OrthoDB" id="9802264at2"/>
<dbReference type="Proteomes" id="UP000008229">
    <property type="component" value="Chromosome"/>
</dbReference>
<dbReference type="Gene3D" id="3.40.50.300">
    <property type="entry name" value="P-loop containing nucleotide triphosphate hydrolases"/>
    <property type="match status" value="1"/>
</dbReference>
<dbReference type="PANTHER" id="PTHR42781">
    <property type="entry name" value="SPERMIDINE/PUTRESCINE IMPORT ATP-BINDING PROTEIN POTA"/>
    <property type="match status" value="1"/>
</dbReference>
<protein>
    <recommendedName>
        <fullName evidence="4">ABC-type quaternary amine transporter</fullName>
        <ecNumber evidence="4">7.6.2.9</ecNumber>
    </recommendedName>
</protein>
<evidence type="ECO:0000256" key="3">
    <source>
        <dbReference type="ARBA" id="ARBA00022840"/>
    </source>
</evidence>
<sequence>MLEFRALTKRFGGVTAVDGVDLAIRRGEFVTFLGPSGSGKTTMLRLLAGFELPSSGSISIDGRDVSRLRPADRGIGMVFQQYALFPHLTVAGNVAYGLRMRRWERRRRDERVEEMLRVVRLEGYGERYARQLSGGQQQRVALARALAFGPSVLLMDEPLGALDRRLRQDMETEFRRIHRELEPTIVYVTHDQEEALALSDRIAIVRDGRVLAFGAPRDLLARPTSAFVASFFSGANLLAAADVQADGDGYASATCLGQRLRLPVGGALGGPMRLAVVPNDLRRGADGPALDVAGTVTDLSLLSDVVRVKLDVPGEGGVIARLPPRECADLEVGGSLTLRVACGDATLVPDDGG</sequence>
<dbReference type="InterPro" id="IPR050093">
    <property type="entry name" value="ABC_SmlMolc_Importer"/>
</dbReference>
<evidence type="ECO:0000313" key="7">
    <source>
        <dbReference type="Proteomes" id="UP000008229"/>
    </source>
</evidence>
<dbReference type="EC" id="7.6.2.9" evidence="4"/>
<proteinExistence type="predicted"/>
<dbReference type="SMART" id="SM00382">
    <property type="entry name" value="AAA"/>
    <property type="match status" value="1"/>
</dbReference>
<dbReference type="Pfam" id="PF00005">
    <property type="entry name" value="ABC_tran"/>
    <property type="match status" value="1"/>
</dbReference>
<dbReference type="SUPFAM" id="SSF52540">
    <property type="entry name" value="P-loop containing nucleoside triphosphate hydrolases"/>
    <property type="match status" value="1"/>
</dbReference>
<dbReference type="STRING" id="469383.Cwoe_3862"/>
<organism evidence="6 7">
    <name type="scientific">Conexibacter woesei (strain DSM 14684 / CCUG 47730 / CIP 108061 / JCM 11494 / NBRC 100937 / ID131577)</name>
    <dbReference type="NCBI Taxonomy" id="469383"/>
    <lineage>
        <taxon>Bacteria</taxon>
        <taxon>Bacillati</taxon>
        <taxon>Actinomycetota</taxon>
        <taxon>Thermoleophilia</taxon>
        <taxon>Solirubrobacterales</taxon>
        <taxon>Conexibacteraceae</taxon>
        <taxon>Conexibacter</taxon>
    </lineage>
</organism>
<dbReference type="InterPro" id="IPR017871">
    <property type="entry name" value="ABC_transporter-like_CS"/>
</dbReference>
<dbReference type="InterPro" id="IPR003439">
    <property type="entry name" value="ABC_transporter-like_ATP-bd"/>
</dbReference>
<dbReference type="RefSeq" id="WP_012935330.1">
    <property type="nucleotide sequence ID" value="NC_013739.1"/>
</dbReference>
<gene>
    <name evidence="6" type="ordered locus">Cwoe_3862</name>
</gene>
<dbReference type="GO" id="GO:0005524">
    <property type="term" value="F:ATP binding"/>
    <property type="evidence" value="ECO:0007669"/>
    <property type="project" value="UniProtKB-KW"/>
</dbReference>
<dbReference type="eggNOG" id="COG3842">
    <property type="taxonomic scope" value="Bacteria"/>
</dbReference>
<dbReference type="KEGG" id="cwo:Cwoe_3862"/>
<reference evidence="6 7" key="1">
    <citation type="journal article" date="2010" name="Stand. Genomic Sci.">
        <title>Complete genome sequence of Conexibacter woesei type strain (ID131577).</title>
        <authorList>
            <person name="Pukall R."/>
            <person name="Lapidus A."/>
            <person name="Glavina Del Rio T."/>
            <person name="Copeland A."/>
            <person name="Tice H."/>
            <person name="Cheng J.-F."/>
            <person name="Lucas S."/>
            <person name="Chen F."/>
            <person name="Nolan M."/>
            <person name="Bruce D."/>
            <person name="Goodwin L."/>
            <person name="Pitluck S."/>
            <person name="Mavromatis K."/>
            <person name="Ivanova N."/>
            <person name="Ovchinnikova G."/>
            <person name="Pati A."/>
            <person name="Chen A."/>
            <person name="Palaniappan K."/>
            <person name="Land M."/>
            <person name="Hauser L."/>
            <person name="Chang Y.-J."/>
            <person name="Jeffries C.D."/>
            <person name="Chain P."/>
            <person name="Meincke L."/>
            <person name="Sims D."/>
            <person name="Brettin T."/>
            <person name="Detter J.C."/>
            <person name="Rohde M."/>
            <person name="Goeker M."/>
            <person name="Bristow J."/>
            <person name="Eisen J.A."/>
            <person name="Markowitz V."/>
            <person name="Kyrpides N.C."/>
            <person name="Klenk H.-P."/>
            <person name="Hugenholtz P."/>
        </authorList>
    </citation>
    <scope>NUCLEOTIDE SEQUENCE [LARGE SCALE GENOMIC DNA]</scope>
    <source>
        <strain evidence="7">DSM 14684 / CIP 108061 / JCM 11494 / NBRC 100937 / ID131577</strain>
    </source>
</reference>
<keyword evidence="3" id="KW-0067">ATP-binding</keyword>
<evidence type="ECO:0000256" key="4">
    <source>
        <dbReference type="ARBA" id="ARBA00066388"/>
    </source>
</evidence>
<dbReference type="SUPFAM" id="SSF50331">
    <property type="entry name" value="MOP-like"/>
    <property type="match status" value="1"/>
</dbReference>
<feature type="domain" description="ABC transporter" evidence="5">
    <location>
        <begin position="2"/>
        <end position="232"/>
    </location>
</feature>
<dbReference type="FunFam" id="3.40.50.300:FF:000425">
    <property type="entry name" value="Probable ABC transporter, ATP-binding subunit"/>
    <property type="match status" value="1"/>
</dbReference>
<reference evidence="7" key="2">
    <citation type="submission" date="2010-01" db="EMBL/GenBank/DDBJ databases">
        <title>The complete genome of Conexibacter woesei DSM 14684.</title>
        <authorList>
            <consortium name="US DOE Joint Genome Institute (JGI-PGF)"/>
            <person name="Lucas S."/>
            <person name="Copeland A."/>
            <person name="Lapidus A."/>
            <person name="Glavina del Rio T."/>
            <person name="Dalin E."/>
            <person name="Tice H."/>
            <person name="Bruce D."/>
            <person name="Goodwin L."/>
            <person name="Pitluck S."/>
            <person name="Kyrpides N."/>
            <person name="Mavromatis K."/>
            <person name="Ivanova N."/>
            <person name="Mikhailova N."/>
            <person name="Chertkov O."/>
            <person name="Brettin T."/>
            <person name="Detter J.C."/>
            <person name="Han C."/>
            <person name="Larimer F."/>
            <person name="Land M."/>
            <person name="Hauser L."/>
            <person name="Markowitz V."/>
            <person name="Cheng J.-F."/>
            <person name="Hugenholtz P."/>
            <person name="Woyke T."/>
            <person name="Wu D."/>
            <person name="Pukall R."/>
            <person name="Steenblock K."/>
            <person name="Schneider S."/>
            <person name="Klenk H.-P."/>
            <person name="Eisen J.A."/>
        </authorList>
    </citation>
    <scope>NUCLEOTIDE SEQUENCE [LARGE SCALE GENOMIC DNA]</scope>
    <source>
        <strain evidence="7">DSM 14684 / CIP 108061 / JCM 11494 / NBRC 100937 / ID131577</strain>
    </source>
</reference>
<evidence type="ECO:0000256" key="2">
    <source>
        <dbReference type="ARBA" id="ARBA00022741"/>
    </source>
</evidence>
<evidence type="ECO:0000256" key="1">
    <source>
        <dbReference type="ARBA" id="ARBA00022448"/>
    </source>
</evidence>
<dbReference type="InterPro" id="IPR008995">
    <property type="entry name" value="Mo/tungstate-bd_C_term_dom"/>
</dbReference>
<dbReference type="AlphaFoldDB" id="D3F2L3"/>
<evidence type="ECO:0000313" key="6">
    <source>
        <dbReference type="EMBL" id="ADB52279.1"/>
    </source>
</evidence>
<keyword evidence="2" id="KW-0547">Nucleotide-binding</keyword>
<dbReference type="PROSITE" id="PS50893">
    <property type="entry name" value="ABC_TRANSPORTER_2"/>
    <property type="match status" value="1"/>
</dbReference>
<dbReference type="GO" id="GO:0015418">
    <property type="term" value="F:ABC-type quaternary ammonium compound transporting activity"/>
    <property type="evidence" value="ECO:0007669"/>
    <property type="project" value="UniProtKB-EC"/>
</dbReference>
<dbReference type="HOGENOM" id="CLU_000604_1_1_11"/>
<accession>D3F2L3</accession>
<dbReference type="InterPro" id="IPR027417">
    <property type="entry name" value="P-loop_NTPase"/>
</dbReference>
<keyword evidence="1" id="KW-0813">Transport</keyword>
<dbReference type="InterPro" id="IPR003593">
    <property type="entry name" value="AAA+_ATPase"/>
</dbReference>
<name>D3F2L3_CONWI</name>
<keyword evidence="7" id="KW-1185">Reference proteome</keyword>